<dbReference type="InterPro" id="IPR010652">
    <property type="entry name" value="DUF1232"/>
</dbReference>
<evidence type="ECO:0000256" key="2">
    <source>
        <dbReference type="ARBA" id="ARBA00014068"/>
    </source>
</evidence>
<dbReference type="CDD" id="cd16553">
    <property type="entry name" value="RING-HC_RNF170"/>
    <property type="match status" value="1"/>
</dbReference>
<dbReference type="PROSITE" id="PS50089">
    <property type="entry name" value="ZF_RING_2"/>
    <property type="match status" value="1"/>
</dbReference>
<evidence type="ECO:0000256" key="9">
    <source>
        <dbReference type="ARBA" id="ARBA00030110"/>
    </source>
</evidence>
<evidence type="ECO:0000313" key="14">
    <source>
        <dbReference type="EMBL" id="KAK2168519.1"/>
    </source>
</evidence>
<dbReference type="GO" id="GO:0008270">
    <property type="term" value="F:zinc ion binding"/>
    <property type="evidence" value="ECO:0007669"/>
    <property type="project" value="UniProtKB-KW"/>
</dbReference>
<evidence type="ECO:0000256" key="1">
    <source>
        <dbReference type="ARBA" id="ARBA00004127"/>
    </source>
</evidence>
<comment type="subcellular location">
    <subcellularLocation>
        <location evidence="1">Endomembrane system</location>
        <topology evidence="1">Multi-pass membrane protein</topology>
    </subcellularLocation>
</comment>
<feature type="transmembrane region" description="Helical" evidence="12">
    <location>
        <begin position="235"/>
        <end position="253"/>
    </location>
</feature>
<dbReference type="GO" id="GO:0012505">
    <property type="term" value="C:endomembrane system"/>
    <property type="evidence" value="ECO:0007669"/>
    <property type="project" value="UniProtKB-SubCell"/>
</dbReference>
<dbReference type="EMBL" id="JAODUP010000016">
    <property type="protein sequence ID" value="KAK2168519.1"/>
    <property type="molecule type" value="Genomic_DNA"/>
</dbReference>
<dbReference type="AlphaFoldDB" id="A0AAD9NIL7"/>
<dbReference type="Pfam" id="PF13920">
    <property type="entry name" value="zf-C3HC4_3"/>
    <property type="match status" value="1"/>
</dbReference>
<dbReference type="InterPro" id="IPR038896">
    <property type="entry name" value="RNF170"/>
</dbReference>
<evidence type="ECO:0000256" key="11">
    <source>
        <dbReference type="PROSITE-ProRule" id="PRU00175"/>
    </source>
</evidence>
<keyword evidence="15" id="KW-1185">Reference proteome</keyword>
<dbReference type="InterPro" id="IPR001841">
    <property type="entry name" value="Znf_RING"/>
</dbReference>
<keyword evidence="4" id="KW-0479">Metal-binding</keyword>
<reference evidence="14" key="1">
    <citation type="journal article" date="2023" name="Mol. Biol. Evol.">
        <title>Third-Generation Sequencing Reveals the Adaptive Role of the Epigenome in Three Deep-Sea Polychaetes.</title>
        <authorList>
            <person name="Perez M."/>
            <person name="Aroh O."/>
            <person name="Sun Y."/>
            <person name="Lan Y."/>
            <person name="Juniper S.K."/>
            <person name="Young C.R."/>
            <person name="Angers B."/>
            <person name="Qian P.Y."/>
        </authorList>
    </citation>
    <scope>NUCLEOTIDE SEQUENCE</scope>
    <source>
        <strain evidence="14">P08H-3</strain>
    </source>
</reference>
<evidence type="ECO:0000313" key="15">
    <source>
        <dbReference type="Proteomes" id="UP001208570"/>
    </source>
</evidence>
<evidence type="ECO:0000259" key="13">
    <source>
        <dbReference type="PROSITE" id="PS50089"/>
    </source>
</evidence>
<comment type="caution">
    <text evidence="14">The sequence shown here is derived from an EMBL/GenBank/DDBJ whole genome shotgun (WGS) entry which is preliminary data.</text>
</comment>
<feature type="transmembrane region" description="Helical" evidence="12">
    <location>
        <begin position="189"/>
        <end position="215"/>
    </location>
</feature>
<organism evidence="14 15">
    <name type="scientific">Paralvinella palmiformis</name>
    <dbReference type="NCBI Taxonomy" id="53620"/>
    <lineage>
        <taxon>Eukaryota</taxon>
        <taxon>Metazoa</taxon>
        <taxon>Spiralia</taxon>
        <taxon>Lophotrochozoa</taxon>
        <taxon>Annelida</taxon>
        <taxon>Polychaeta</taxon>
        <taxon>Sedentaria</taxon>
        <taxon>Canalipalpata</taxon>
        <taxon>Terebellida</taxon>
        <taxon>Terebelliformia</taxon>
        <taxon>Alvinellidae</taxon>
        <taxon>Paralvinella</taxon>
    </lineage>
</organism>
<evidence type="ECO:0000256" key="6">
    <source>
        <dbReference type="ARBA" id="ARBA00022833"/>
    </source>
</evidence>
<evidence type="ECO:0000256" key="10">
    <source>
        <dbReference type="ARBA" id="ARBA00031107"/>
    </source>
</evidence>
<dbReference type="SMART" id="SM00184">
    <property type="entry name" value="RING"/>
    <property type="match status" value="1"/>
</dbReference>
<gene>
    <name evidence="14" type="ORF">LSH36_16g06033</name>
</gene>
<dbReference type="InterPro" id="IPR017907">
    <property type="entry name" value="Znf_RING_CS"/>
</dbReference>
<dbReference type="InterPro" id="IPR013083">
    <property type="entry name" value="Znf_RING/FYVE/PHD"/>
</dbReference>
<evidence type="ECO:0000256" key="12">
    <source>
        <dbReference type="SAM" id="Phobius"/>
    </source>
</evidence>
<evidence type="ECO:0000256" key="8">
    <source>
        <dbReference type="ARBA" id="ARBA00023136"/>
    </source>
</evidence>
<dbReference type="Gene3D" id="3.30.40.10">
    <property type="entry name" value="Zinc/RING finger domain, C3HC4 (zinc finger)"/>
    <property type="match status" value="1"/>
</dbReference>
<protein>
    <recommendedName>
        <fullName evidence="2">E3 ubiquitin-protein ligase RNF170</fullName>
    </recommendedName>
    <alternativeName>
        <fullName evidence="10">RING finger protein 170</fullName>
    </alternativeName>
    <alternativeName>
        <fullName evidence="9">RING-type E3 ubiquitin transferase RNF170</fullName>
    </alternativeName>
</protein>
<feature type="transmembrane region" description="Helical" evidence="12">
    <location>
        <begin position="17"/>
        <end position="38"/>
    </location>
</feature>
<sequence length="261" mass="29677">MAYRNSEAMIEGIGNDVVLALVAVTVIVLVLIGLIVFWQQSLRNISIHPHSATAVADTRSRLQNIQQPTSSSASTRRHVRTDRTCPICLADARFGIETNCGHLFCGECMVTYWRHGNWLGSVRCPVCRQQVTLLLQNFTDADRHNSAENRNNVVEQINRYNRRFSGEPIAWLDYIRDLPTLLRHAFREVFTLGGLIWIFRLRIFVCFIAALLYFISPLDLIPEAAFGMLGLLDDFFILFMLGIYITIIYRRALAARAAGTR</sequence>
<dbReference type="PANTHER" id="PTHR22894">
    <property type="entry name" value="RING-TYPE DOMAIN-CONTAINING PROTEIN"/>
    <property type="match status" value="1"/>
</dbReference>
<dbReference type="GO" id="GO:0061630">
    <property type="term" value="F:ubiquitin protein ligase activity"/>
    <property type="evidence" value="ECO:0007669"/>
    <property type="project" value="InterPro"/>
</dbReference>
<dbReference type="Proteomes" id="UP001208570">
    <property type="component" value="Unassembled WGS sequence"/>
</dbReference>
<keyword evidence="7 12" id="KW-1133">Transmembrane helix</keyword>
<dbReference type="PANTHER" id="PTHR22894:SF5">
    <property type="entry name" value="RING-TYPE DOMAIN-CONTAINING PROTEIN"/>
    <property type="match status" value="1"/>
</dbReference>
<accession>A0AAD9NIL7</accession>
<name>A0AAD9NIL7_9ANNE</name>
<keyword evidence="6" id="KW-0862">Zinc</keyword>
<evidence type="ECO:0000256" key="7">
    <source>
        <dbReference type="ARBA" id="ARBA00022989"/>
    </source>
</evidence>
<evidence type="ECO:0000256" key="5">
    <source>
        <dbReference type="ARBA" id="ARBA00022771"/>
    </source>
</evidence>
<keyword evidence="3 12" id="KW-0812">Transmembrane</keyword>
<dbReference type="PROSITE" id="PS00518">
    <property type="entry name" value="ZF_RING_1"/>
    <property type="match status" value="1"/>
</dbReference>
<evidence type="ECO:0000256" key="4">
    <source>
        <dbReference type="ARBA" id="ARBA00022723"/>
    </source>
</evidence>
<keyword evidence="5 11" id="KW-0863">Zinc-finger</keyword>
<feature type="domain" description="RING-type" evidence="13">
    <location>
        <begin position="85"/>
        <end position="128"/>
    </location>
</feature>
<evidence type="ECO:0000256" key="3">
    <source>
        <dbReference type="ARBA" id="ARBA00022692"/>
    </source>
</evidence>
<keyword evidence="8 12" id="KW-0472">Membrane</keyword>
<dbReference type="Pfam" id="PF06803">
    <property type="entry name" value="DUF1232"/>
    <property type="match status" value="1"/>
</dbReference>
<dbReference type="SUPFAM" id="SSF57850">
    <property type="entry name" value="RING/U-box"/>
    <property type="match status" value="1"/>
</dbReference>
<proteinExistence type="predicted"/>